<dbReference type="GO" id="GO:0005524">
    <property type="term" value="F:ATP binding"/>
    <property type="evidence" value="ECO:0007669"/>
    <property type="project" value="UniProtKB-UniRule"/>
</dbReference>
<dbReference type="InterPro" id="IPR000719">
    <property type="entry name" value="Prot_kinase_dom"/>
</dbReference>
<dbReference type="PROSITE" id="PS00107">
    <property type="entry name" value="PROTEIN_KINASE_ATP"/>
    <property type="match status" value="1"/>
</dbReference>
<evidence type="ECO:0000259" key="2">
    <source>
        <dbReference type="PROSITE" id="PS50011"/>
    </source>
</evidence>
<reference evidence="4 5" key="1">
    <citation type="submission" date="2019-05" db="EMBL/GenBank/DDBJ databases">
        <title>Emergence of the Ug99 lineage of the wheat stem rust pathogen through somatic hybridization.</title>
        <authorList>
            <person name="Li F."/>
            <person name="Upadhyaya N.M."/>
            <person name="Sperschneider J."/>
            <person name="Matny O."/>
            <person name="Nguyen-Phuc H."/>
            <person name="Mago R."/>
            <person name="Raley C."/>
            <person name="Miller M.E."/>
            <person name="Silverstein K.A.T."/>
            <person name="Henningsen E."/>
            <person name="Hirsch C.D."/>
            <person name="Visser B."/>
            <person name="Pretorius Z.A."/>
            <person name="Steffenson B.J."/>
            <person name="Schwessinger B."/>
            <person name="Dodds P.N."/>
            <person name="Figueroa M."/>
        </authorList>
    </citation>
    <scope>NUCLEOTIDE SEQUENCE [LARGE SCALE GENOMIC DNA]</scope>
    <source>
        <strain evidence="4">21-0</strain>
    </source>
</reference>
<dbReference type="PROSITE" id="PS50011">
    <property type="entry name" value="PROTEIN_KINASE_DOM"/>
    <property type="match status" value="1"/>
</dbReference>
<dbReference type="EMBL" id="VSWC01000093">
    <property type="protein sequence ID" value="KAA1089578.1"/>
    <property type="molecule type" value="Genomic_DNA"/>
</dbReference>
<dbReference type="InterPro" id="IPR011009">
    <property type="entry name" value="Kinase-like_dom_sf"/>
</dbReference>
<dbReference type="Gene3D" id="1.10.510.10">
    <property type="entry name" value="Transferase(Phosphotransferase) domain 1"/>
    <property type="match status" value="1"/>
</dbReference>
<dbReference type="InterPro" id="IPR017441">
    <property type="entry name" value="Protein_kinase_ATP_BS"/>
</dbReference>
<proteinExistence type="predicted"/>
<dbReference type="InterPro" id="IPR001245">
    <property type="entry name" value="Ser-Thr/Tyr_kinase_cat_dom"/>
</dbReference>
<dbReference type="AlphaFoldDB" id="A0A5B0NV34"/>
<evidence type="ECO:0000313" key="5">
    <source>
        <dbReference type="Proteomes" id="UP000324748"/>
    </source>
</evidence>
<dbReference type="EMBL" id="VSWC01000080">
    <property type="protein sequence ID" value="KAA1093061.1"/>
    <property type="molecule type" value="Genomic_DNA"/>
</dbReference>
<keyword evidence="1" id="KW-0547">Nucleotide-binding</keyword>
<evidence type="ECO:0000256" key="1">
    <source>
        <dbReference type="PROSITE-ProRule" id="PRU10141"/>
    </source>
</evidence>
<protein>
    <recommendedName>
        <fullName evidence="2">Protein kinase domain-containing protein</fullName>
    </recommendedName>
</protein>
<gene>
    <name evidence="3" type="ORF">PGT21_022805</name>
    <name evidence="4" type="ORF">PGT21_023343</name>
</gene>
<keyword evidence="5" id="KW-1185">Reference proteome</keyword>
<feature type="domain" description="Protein kinase" evidence="2">
    <location>
        <begin position="17"/>
        <end position="100"/>
    </location>
</feature>
<dbReference type="SUPFAM" id="SSF56112">
    <property type="entry name" value="Protein kinase-like (PK-like)"/>
    <property type="match status" value="1"/>
</dbReference>
<name>A0A5B0NV34_PUCGR</name>
<accession>A0A5B0NV34</accession>
<dbReference type="GO" id="GO:0004672">
    <property type="term" value="F:protein kinase activity"/>
    <property type="evidence" value="ECO:0007669"/>
    <property type="project" value="InterPro"/>
</dbReference>
<organism evidence="4 5">
    <name type="scientific">Puccinia graminis f. sp. tritici</name>
    <dbReference type="NCBI Taxonomy" id="56615"/>
    <lineage>
        <taxon>Eukaryota</taxon>
        <taxon>Fungi</taxon>
        <taxon>Dikarya</taxon>
        <taxon>Basidiomycota</taxon>
        <taxon>Pucciniomycotina</taxon>
        <taxon>Pucciniomycetes</taxon>
        <taxon>Pucciniales</taxon>
        <taxon>Pucciniaceae</taxon>
        <taxon>Puccinia</taxon>
    </lineage>
</organism>
<feature type="binding site" evidence="1">
    <location>
        <position position="48"/>
    </location>
    <ligand>
        <name>ATP</name>
        <dbReference type="ChEBI" id="CHEBI:30616"/>
    </ligand>
</feature>
<sequence>MSQIHPVNVNIIPGLRIQTDSVLGQGGFGIVYLAQSIVPGESTTCAVKVIHKTDGRVSTAIADKIWFHSALSAHNHPNILSLLQTLKTPTHSILVMPYMS</sequence>
<keyword evidence="1" id="KW-0067">ATP-binding</keyword>
<evidence type="ECO:0000313" key="4">
    <source>
        <dbReference type="EMBL" id="KAA1093061.1"/>
    </source>
</evidence>
<dbReference type="Proteomes" id="UP000324748">
    <property type="component" value="Unassembled WGS sequence"/>
</dbReference>
<dbReference type="Pfam" id="PF07714">
    <property type="entry name" value="PK_Tyr_Ser-Thr"/>
    <property type="match status" value="1"/>
</dbReference>
<comment type="caution">
    <text evidence="4">The sequence shown here is derived from an EMBL/GenBank/DDBJ whole genome shotgun (WGS) entry which is preliminary data.</text>
</comment>
<dbReference type="OrthoDB" id="2512675at2759"/>
<evidence type="ECO:0000313" key="3">
    <source>
        <dbReference type="EMBL" id="KAA1089578.1"/>
    </source>
</evidence>